<keyword evidence="6" id="KW-1185">Reference proteome</keyword>
<dbReference type="EMBL" id="JMCG01000001">
    <property type="protein sequence ID" value="KGK11065.1"/>
    <property type="molecule type" value="Genomic_DNA"/>
</dbReference>
<dbReference type="SMART" id="SM00267">
    <property type="entry name" value="GGDEF"/>
    <property type="match status" value="1"/>
</dbReference>
<name>A0A099LSI0_9VIBR</name>
<dbReference type="PANTHER" id="PTHR44757">
    <property type="entry name" value="DIGUANYLATE CYCLASE DGCP"/>
    <property type="match status" value="1"/>
</dbReference>
<gene>
    <name evidence="5" type="ORF">EA26_07010</name>
</gene>
<dbReference type="PANTHER" id="PTHR44757:SF2">
    <property type="entry name" value="BIOFILM ARCHITECTURE MAINTENANCE PROTEIN MBAA"/>
    <property type="match status" value="1"/>
</dbReference>
<dbReference type="Pfam" id="PF00990">
    <property type="entry name" value="GGDEF"/>
    <property type="match status" value="1"/>
</dbReference>
<dbReference type="Gene3D" id="3.30.70.270">
    <property type="match status" value="1"/>
</dbReference>
<comment type="caution">
    <text evidence="5">The sequence shown here is derived from an EMBL/GenBank/DDBJ whole genome shotgun (WGS) entry which is preliminary data.</text>
</comment>
<dbReference type="Gene3D" id="3.20.20.450">
    <property type="entry name" value="EAL domain"/>
    <property type="match status" value="1"/>
</dbReference>
<evidence type="ECO:0000259" key="2">
    <source>
        <dbReference type="PROSITE" id="PS50112"/>
    </source>
</evidence>
<evidence type="ECO:0000259" key="4">
    <source>
        <dbReference type="PROSITE" id="PS50887"/>
    </source>
</evidence>
<dbReference type="RefSeq" id="WP_039426029.1">
    <property type="nucleotide sequence ID" value="NZ_CP061845.1"/>
</dbReference>
<feature type="transmembrane region" description="Helical" evidence="1">
    <location>
        <begin position="16"/>
        <end position="38"/>
    </location>
</feature>
<dbReference type="InterPro" id="IPR052155">
    <property type="entry name" value="Biofilm_reg_signaling"/>
</dbReference>
<sequence>MPRFRLFHLTLRRRTALYFCLGLVGVILSTLLITRYFFLYSINELEDLELERANKQAFSVIQMMTRQLEERSYDWAYWDDTYQLFTERNIEEYRERNLFQDTLDTLGLDLMAFVTVQGELFESLVRDDSAVISPELAKQVVQNQSVQSHLREMRRQLDGKQKSLAGLERIAGRIWLLSLTPVRNSEGSSAVAGWLIWGQDLSSRFPGGFADILSSENGLDVVMPGYAIPSEAHATGADKWLQKNALYLTAWTPVTDLANHKIAYLKTQQPRVYYQKGSDLFVYLIVVVSSVTGLIAVATFFLFNNRISTRFADFEQTVMQLFSKYQLEDLSSRRSDELERITQLVEVLAENTSLAEGKLNDTLQKLDALYQNRSIGMLLVVDGEIIDVNQAAAQLLGYNKQDLLNQELRCICAEDQQGCSEEKIKHAAENGKTRFEALMQAKGEREIECLVELTPIHHENQQALMISLSDLSEQKKQERMIKDLVGRDPLSGLYNRPAILATLDKLIETEPTRFSFLYISIEKLKQISEVYGHLVFDDAVKLVASVFGRALKGFEVGRISEFEFIAIIPEGKQYDEALMGANRFMDILAKTREVSGIELDLNSKVAVIDPSLSDQPLGYLLQAAAYTIQTYHHDRVTEVIQITKATADKAQHALMISRDIVTAVRENAIIAYYQPIVDTESGKVGGFEALARWIHPELGFVSPEIFIHLAEQNQLIVELGESIVRQACRFLSTLNRQREEAGLLPLSVHVNLSAIHFYHARLPAYLRQVMAEFDIAPGLLVVEITESTLLGIESETLDRMTEIKSLGVQLALDDFGTGYSSFSTLCSFPLDIVKLDKSYIDQLENNDRARTLIRSIAGMAKELGLTTVAEGVETASQLRKLKTWNIDEIQGYYFYKPLPEQEAMEKFCGDSRNQVAS</sequence>
<accession>A0A099LSI0</accession>
<dbReference type="AlphaFoldDB" id="A0A099LSI0"/>
<dbReference type="SMART" id="SM00052">
    <property type="entry name" value="EAL"/>
    <property type="match status" value="1"/>
</dbReference>
<dbReference type="InterPro" id="IPR035965">
    <property type="entry name" value="PAS-like_dom_sf"/>
</dbReference>
<keyword evidence="1" id="KW-1133">Transmembrane helix</keyword>
<dbReference type="GeneID" id="43682946"/>
<dbReference type="PROSITE" id="PS50112">
    <property type="entry name" value="PAS"/>
    <property type="match status" value="1"/>
</dbReference>
<reference evidence="5 6" key="1">
    <citation type="submission" date="2014-04" db="EMBL/GenBank/DDBJ databases">
        <title>Genome sequencing of Vibrio navarrensis strains.</title>
        <authorList>
            <person name="Gladney L.M."/>
            <person name="Katz L.S."/>
            <person name="Marino-Ramirez L."/>
            <person name="Jordan I.K."/>
        </authorList>
    </citation>
    <scope>NUCLEOTIDE SEQUENCE [LARGE SCALE GENOMIC DNA]</scope>
    <source>
        <strain evidence="5 6">ATCC 51183</strain>
    </source>
</reference>
<protein>
    <submittedName>
        <fullName evidence="5">Diguanylate cyclase</fullName>
    </submittedName>
</protein>
<feature type="domain" description="PAS" evidence="2">
    <location>
        <begin position="382"/>
        <end position="431"/>
    </location>
</feature>
<evidence type="ECO:0000256" key="1">
    <source>
        <dbReference type="SAM" id="Phobius"/>
    </source>
</evidence>
<feature type="transmembrane region" description="Helical" evidence="1">
    <location>
        <begin position="280"/>
        <end position="303"/>
    </location>
</feature>
<dbReference type="InterPro" id="IPR029787">
    <property type="entry name" value="Nucleotide_cyclase"/>
</dbReference>
<evidence type="ECO:0000259" key="3">
    <source>
        <dbReference type="PROSITE" id="PS50883"/>
    </source>
</evidence>
<organism evidence="5 6">
    <name type="scientific">Vibrio navarrensis</name>
    <dbReference type="NCBI Taxonomy" id="29495"/>
    <lineage>
        <taxon>Bacteria</taxon>
        <taxon>Pseudomonadati</taxon>
        <taxon>Pseudomonadota</taxon>
        <taxon>Gammaproteobacteria</taxon>
        <taxon>Vibrionales</taxon>
        <taxon>Vibrionaceae</taxon>
        <taxon>Vibrio</taxon>
    </lineage>
</organism>
<dbReference type="Pfam" id="PF05228">
    <property type="entry name" value="CHASE4"/>
    <property type="match status" value="1"/>
</dbReference>
<feature type="domain" description="EAL" evidence="3">
    <location>
        <begin position="653"/>
        <end position="911"/>
    </location>
</feature>
<dbReference type="InterPro" id="IPR043128">
    <property type="entry name" value="Rev_trsase/Diguanyl_cyclase"/>
</dbReference>
<dbReference type="InterPro" id="IPR001633">
    <property type="entry name" value="EAL_dom"/>
</dbReference>
<proteinExistence type="predicted"/>
<keyword evidence="1" id="KW-0812">Transmembrane</keyword>
<dbReference type="eggNOG" id="COG2200">
    <property type="taxonomic scope" value="Bacteria"/>
</dbReference>
<keyword evidence="1" id="KW-0472">Membrane</keyword>
<dbReference type="Proteomes" id="UP000029994">
    <property type="component" value="Unassembled WGS sequence"/>
</dbReference>
<dbReference type="Pfam" id="PF00563">
    <property type="entry name" value="EAL"/>
    <property type="match status" value="1"/>
</dbReference>
<dbReference type="InterPro" id="IPR000014">
    <property type="entry name" value="PAS"/>
</dbReference>
<dbReference type="eggNOG" id="COG3322">
    <property type="taxonomic scope" value="Bacteria"/>
</dbReference>
<dbReference type="Pfam" id="PF13426">
    <property type="entry name" value="PAS_9"/>
    <property type="match status" value="1"/>
</dbReference>
<dbReference type="InterPro" id="IPR007892">
    <property type="entry name" value="CHASE4"/>
</dbReference>
<dbReference type="STRING" id="29495.EA26_07010"/>
<dbReference type="SUPFAM" id="SSF55785">
    <property type="entry name" value="PYP-like sensor domain (PAS domain)"/>
    <property type="match status" value="1"/>
</dbReference>
<feature type="domain" description="GGDEF" evidence="4">
    <location>
        <begin position="512"/>
        <end position="645"/>
    </location>
</feature>
<dbReference type="InterPro" id="IPR035919">
    <property type="entry name" value="EAL_sf"/>
</dbReference>
<evidence type="ECO:0000313" key="5">
    <source>
        <dbReference type="EMBL" id="KGK11065.1"/>
    </source>
</evidence>
<dbReference type="PROSITE" id="PS50883">
    <property type="entry name" value="EAL"/>
    <property type="match status" value="1"/>
</dbReference>
<dbReference type="PROSITE" id="PS50887">
    <property type="entry name" value="GGDEF"/>
    <property type="match status" value="1"/>
</dbReference>
<dbReference type="SMART" id="SM00091">
    <property type="entry name" value="PAS"/>
    <property type="match status" value="1"/>
</dbReference>
<dbReference type="Gene3D" id="3.30.450.20">
    <property type="entry name" value="PAS domain"/>
    <property type="match status" value="1"/>
</dbReference>
<dbReference type="CDD" id="cd01948">
    <property type="entry name" value="EAL"/>
    <property type="match status" value="1"/>
</dbReference>
<dbReference type="NCBIfam" id="TIGR00229">
    <property type="entry name" value="sensory_box"/>
    <property type="match status" value="1"/>
</dbReference>
<dbReference type="SUPFAM" id="SSF141868">
    <property type="entry name" value="EAL domain-like"/>
    <property type="match status" value="1"/>
</dbReference>
<dbReference type="CDD" id="cd00130">
    <property type="entry name" value="PAS"/>
    <property type="match status" value="1"/>
</dbReference>
<evidence type="ECO:0000313" key="6">
    <source>
        <dbReference type="Proteomes" id="UP000029994"/>
    </source>
</evidence>
<dbReference type="SUPFAM" id="SSF55073">
    <property type="entry name" value="Nucleotide cyclase"/>
    <property type="match status" value="1"/>
</dbReference>
<dbReference type="InterPro" id="IPR000160">
    <property type="entry name" value="GGDEF_dom"/>
</dbReference>